<feature type="region of interest" description="Disordered" evidence="4">
    <location>
        <begin position="249"/>
        <end position="270"/>
    </location>
</feature>
<proteinExistence type="inferred from homology"/>
<dbReference type="Proteomes" id="UP000694403">
    <property type="component" value="Unplaced"/>
</dbReference>
<feature type="domain" description="Carboxylesterase type B" evidence="5">
    <location>
        <begin position="2"/>
        <end position="217"/>
    </location>
</feature>
<comment type="similarity">
    <text evidence="1">Belongs to the type-B carboxylesterase/lipase family.</text>
</comment>
<dbReference type="GO" id="GO:0019695">
    <property type="term" value="P:choline metabolic process"/>
    <property type="evidence" value="ECO:0007669"/>
    <property type="project" value="TreeGrafter"/>
</dbReference>
<protein>
    <recommendedName>
        <fullName evidence="5">Carboxylesterase type B domain-containing protein</fullName>
    </recommendedName>
</protein>
<dbReference type="GO" id="GO:0005615">
    <property type="term" value="C:extracellular space"/>
    <property type="evidence" value="ECO:0007669"/>
    <property type="project" value="TreeGrafter"/>
</dbReference>
<dbReference type="GO" id="GO:0005886">
    <property type="term" value="C:plasma membrane"/>
    <property type="evidence" value="ECO:0007669"/>
    <property type="project" value="TreeGrafter"/>
</dbReference>
<keyword evidence="7" id="KW-1185">Reference proteome</keyword>
<organism evidence="6 7">
    <name type="scientific">Chelydra serpentina</name>
    <name type="common">Snapping turtle</name>
    <name type="synonym">Testudo serpentina</name>
    <dbReference type="NCBI Taxonomy" id="8475"/>
    <lineage>
        <taxon>Eukaryota</taxon>
        <taxon>Metazoa</taxon>
        <taxon>Chordata</taxon>
        <taxon>Craniata</taxon>
        <taxon>Vertebrata</taxon>
        <taxon>Euteleostomi</taxon>
        <taxon>Archelosauria</taxon>
        <taxon>Testudinata</taxon>
        <taxon>Testudines</taxon>
        <taxon>Cryptodira</taxon>
        <taxon>Durocryptodira</taxon>
        <taxon>Americhelydia</taxon>
        <taxon>Chelydroidea</taxon>
        <taxon>Chelydridae</taxon>
        <taxon>Chelydra</taxon>
    </lineage>
</organism>
<evidence type="ECO:0000256" key="4">
    <source>
        <dbReference type="SAM" id="MobiDB-lite"/>
    </source>
</evidence>
<feature type="compositionally biased region" description="Polar residues" evidence="4">
    <location>
        <begin position="258"/>
        <end position="269"/>
    </location>
</feature>
<dbReference type="SUPFAM" id="SSF53474">
    <property type="entry name" value="alpha/beta-Hydrolases"/>
    <property type="match status" value="1"/>
</dbReference>
<reference evidence="6" key="1">
    <citation type="submission" date="2025-08" db="UniProtKB">
        <authorList>
            <consortium name="Ensembl"/>
        </authorList>
    </citation>
    <scope>IDENTIFICATION</scope>
</reference>
<dbReference type="InterPro" id="IPR002018">
    <property type="entry name" value="CarbesteraseB"/>
</dbReference>
<dbReference type="PANTHER" id="PTHR43918:SF4">
    <property type="entry name" value="CARBOXYLIC ESTER HYDROLASE"/>
    <property type="match status" value="1"/>
</dbReference>
<evidence type="ECO:0000256" key="2">
    <source>
        <dbReference type="ARBA" id="ARBA00022487"/>
    </source>
</evidence>
<evidence type="ECO:0000313" key="7">
    <source>
        <dbReference type="Proteomes" id="UP000694403"/>
    </source>
</evidence>
<dbReference type="Gene3D" id="3.40.50.1820">
    <property type="entry name" value="alpha/beta hydrolase"/>
    <property type="match status" value="1"/>
</dbReference>
<dbReference type="GO" id="GO:0003990">
    <property type="term" value="F:acetylcholinesterase activity"/>
    <property type="evidence" value="ECO:0007669"/>
    <property type="project" value="TreeGrafter"/>
</dbReference>
<dbReference type="PANTHER" id="PTHR43918">
    <property type="entry name" value="ACETYLCHOLINESTERASE"/>
    <property type="match status" value="1"/>
</dbReference>
<evidence type="ECO:0000256" key="3">
    <source>
        <dbReference type="ARBA" id="ARBA00022801"/>
    </source>
</evidence>
<dbReference type="InterPro" id="IPR050654">
    <property type="entry name" value="AChE-related_enzymes"/>
</dbReference>
<dbReference type="Pfam" id="PF00135">
    <property type="entry name" value="COesterase"/>
    <property type="match status" value="1"/>
</dbReference>
<dbReference type="InterPro" id="IPR029058">
    <property type="entry name" value="AB_hydrolase_fold"/>
</dbReference>
<keyword evidence="2" id="KW-0719">Serine esterase</keyword>
<name>A0A8C3SJG9_CHESE</name>
<sequence length="345" mass="37270">MLSGHDTGASSVGFHLLSPGSRSLFTRAVMQSGSPTSLVIWTSLKEAKERGRRLGQLLGCTDSDDTALVGCLQGKEPRELLKHEFSVLRRRELLGLPFVPTTDGDFLADSPSRLLQAKQIQPMPIATGFTANEGSYLLLFGAPTLHAENASNVGLEELLQVLRLIVPGAPKEAVRAVALWYSQEGEKQGKAPYQWAMEQIVGDYVIVCPVAEVASGLSTAEWTGVPHGSELPYQFGTLWTLTGANHTHTEAEDVLRNPPQSSDPLSQTRRAAVALWPGERNIEGDPAQSLPALSQPCHTSSTDVHAAYTIQAWLRQLIMSIQPAAAKGVAPAVEEDQVPQNQKQN</sequence>
<dbReference type="Ensembl" id="ENSCSRT00000014060.1">
    <property type="protein sequence ID" value="ENSCSRP00000013506.1"/>
    <property type="gene ID" value="ENSCSRG00000010227.1"/>
</dbReference>
<reference evidence="6" key="2">
    <citation type="submission" date="2025-09" db="UniProtKB">
        <authorList>
            <consortium name="Ensembl"/>
        </authorList>
    </citation>
    <scope>IDENTIFICATION</scope>
</reference>
<evidence type="ECO:0000256" key="1">
    <source>
        <dbReference type="ARBA" id="ARBA00005964"/>
    </source>
</evidence>
<dbReference type="AlphaFoldDB" id="A0A8C3SJG9"/>
<evidence type="ECO:0000259" key="5">
    <source>
        <dbReference type="Pfam" id="PF00135"/>
    </source>
</evidence>
<evidence type="ECO:0000313" key="6">
    <source>
        <dbReference type="Ensembl" id="ENSCSRP00000013506.1"/>
    </source>
</evidence>
<dbReference type="GO" id="GO:0006581">
    <property type="term" value="P:acetylcholine catabolic process"/>
    <property type="evidence" value="ECO:0007669"/>
    <property type="project" value="TreeGrafter"/>
</dbReference>
<accession>A0A8C3SJG9</accession>
<keyword evidence="3" id="KW-0378">Hydrolase</keyword>